<reference evidence="7 8" key="1">
    <citation type="submission" date="2019-02" db="EMBL/GenBank/DDBJ databases">
        <title>Pedobacter kyonggii whole genome sequence analysis.</title>
        <authorList>
            <person name="Dahal R.H."/>
        </authorList>
    </citation>
    <scope>NUCLEOTIDE SEQUENCE [LARGE SCALE GENOMIC DNA]</scope>
    <source>
        <strain evidence="7 8">K-4-11-1</strain>
    </source>
</reference>
<dbReference type="Gene3D" id="1.10.10.10">
    <property type="entry name" value="Winged helix-like DNA-binding domain superfamily/Winged helix DNA-binding domain"/>
    <property type="match status" value="1"/>
</dbReference>
<dbReference type="GO" id="GO:0006352">
    <property type="term" value="P:DNA-templated transcription initiation"/>
    <property type="evidence" value="ECO:0007669"/>
    <property type="project" value="InterPro"/>
</dbReference>
<keyword evidence="4" id="KW-0804">Transcription</keyword>
<dbReference type="SUPFAM" id="SSF88659">
    <property type="entry name" value="Sigma3 and sigma4 domains of RNA polymerase sigma factors"/>
    <property type="match status" value="1"/>
</dbReference>
<feature type="domain" description="RNA polymerase sigma factor 70 region 4 type 2" evidence="6">
    <location>
        <begin position="129"/>
        <end position="175"/>
    </location>
</feature>
<dbReference type="EMBL" id="SIXF01000002">
    <property type="protein sequence ID" value="TBO44403.1"/>
    <property type="molecule type" value="Genomic_DNA"/>
</dbReference>
<feature type="domain" description="RNA polymerase sigma-70 region 2" evidence="5">
    <location>
        <begin position="28"/>
        <end position="94"/>
    </location>
</feature>
<dbReference type="Gene3D" id="1.10.1740.10">
    <property type="match status" value="1"/>
</dbReference>
<evidence type="ECO:0000313" key="7">
    <source>
        <dbReference type="EMBL" id="TBO44403.1"/>
    </source>
</evidence>
<evidence type="ECO:0000256" key="2">
    <source>
        <dbReference type="ARBA" id="ARBA00023015"/>
    </source>
</evidence>
<sequence>MKLHVENRTDHQILELVRSGDSSAYHEFYRRNRNKVMGFAFRFSKDKEEAKDLTQEIFVSLWERREKIDPAKKTEALLFVMIRSRFLDSLKRKASQSRYIQREFQVEPFGSSTDNYIDFKDCGEIASIAIHSLPKQAKIIYQLSRDNGWSHKEISEHMHISKKTVNNQITKSIRHIRSYFTRLSPETALMGVLLLQSLLPKYL</sequence>
<dbReference type="PANTHER" id="PTHR43133:SF46">
    <property type="entry name" value="RNA POLYMERASE SIGMA-70 FACTOR ECF SUBFAMILY"/>
    <property type="match status" value="1"/>
</dbReference>
<evidence type="ECO:0000256" key="4">
    <source>
        <dbReference type="ARBA" id="ARBA00023163"/>
    </source>
</evidence>
<protein>
    <submittedName>
        <fullName evidence="7">RNA polymerase sigma-70 factor</fullName>
    </submittedName>
</protein>
<dbReference type="InterPro" id="IPR014284">
    <property type="entry name" value="RNA_pol_sigma-70_dom"/>
</dbReference>
<dbReference type="InterPro" id="IPR039425">
    <property type="entry name" value="RNA_pol_sigma-70-like"/>
</dbReference>
<dbReference type="Pfam" id="PF08281">
    <property type="entry name" value="Sigma70_r4_2"/>
    <property type="match status" value="1"/>
</dbReference>
<name>A0A4Q9HGN6_9SPHI</name>
<proteinExistence type="inferred from homology"/>
<evidence type="ECO:0000259" key="6">
    <source>
        <dbReference type="Pfam" id="PF08281"/>
    </source>
</evidence>
<dbReference type="NCBIfam" id="TIGR02985">
    <property type="entry name" value="Sig70_bacteroi1"/>
    <property type="match status" value="1"/>
</dbReference>
<dbReference type="InterPro" id="IPR007627">
    <property type="entry name" value="RNA_pol_sigma70_r2"/>
</dbReference>
<keyword evidence="3" id="KW-0731">Sigma factor</keyword>
<dbReference type="InterPro" id="IPR013249">
    <property type="entry name" value="RNA_pol_sigma70_r4_t2"/>
</dbReference>
<dbReference type="OrthoDB" id="799938at2"/>
<dbReference type="PANTHER" id="PTHR43133">
    <property type="entry name" value="RNA POLYMERASE ECF-TYPE SIGMA FACTO"/>
    <property type="match status" value="1"/>
</dbReference>
<evidence type="ECO:0000313" key="8">
    <source>
        <dbReference type="Proteomes" id="UP000291819"/>
    </source>
</evidence>
<dbReference type="GO" id="GO:0003677">
    <property type="term" value="F:DNA binding"/>
    <property type="evidence" value="ECO:0007669"/>
    <property type="project" value="InterPro"/>
</dbReference>
<keyword evidence="8" id="KW-1185">Reference proteome</keyword>
<comment type="similarity">
    <text evidence="1">Belongs to the sigma-70 factor family. ECF subfamily.</text>
</comment>
<gene>
    <name evidence="7" type="ORF">EYS08_03580</name>
</gene>
<evidence type="ECO:0000259" key="5">
    <source>
        <dbReference type="Pfam" id="PF04542"/>
    </source>
</evidence>
<dbReference type="InterPro" id="IPR036388">
    <property type="entry name" value="WH-like_DNA-bd_sf"/>
</dbReference>
<evidence type="ECO:0000256" key="3">
    <source>
        <dbReference type="ARBA" id="ARBA00023082"/>
    </source>
</evidence>
<comment type="caution">
    <text evidence="7">The sequence shown here is derived from an EMBL/GenBank/DDBJ whole genome shotgun (WGS) entry which is preliminary data.</text>
</comment>
<evidence type="ECO:0000256" key="1">
    <source>
        <dbReference type="ARBA" id="ARBA00010641"/>
    </source>
</evidence>
<keyword evidence="2" id="KW-0805">Transcription regulation</keyword>
<dbReference type="GO" id="GO:0016987">
    <property type="term" value="F:sigma factor activity"/>
    <property type="evidence" value="ECO:0007669"/>
    <property type="project" value="UniProtKB-KW"/>
</dbReference>
<dbReference type="Proteomes" id="UP000291819">
    <property type="component" value="Unassembled WGS sequence"/>
</dbReference>
<dbReference type="InterPro" id="IPR014327">
    <property type="entry name" value="RNA_pol_sigma70_bacteroid"/>
</dbReference>
<dbReference type="InterPro" id="IPR013324">
    <property type="entry name" value="RNA_pol_sigma_r3/r4-like"/>
</dbReference>
<dbReference type="SUPFAM" id="SSF88946">
    <property type="entry name" value="Sigma2 domain of RNA polymerase sigma factors"/>
    <property type="match status" value="1"/>
</dbReference>
<dbReference type="AlphaFoldDB" id="A0A4Q9HGN6"/>
<dbReference type="RefSeq" id="WP_131028478.1">
    <property type="nucleotide sequence ID" value="NZ_SIXF01000002.1"/>
</dbReference>
<organism evidence="7 8">
    <name type="scientific">Pedobacter kyonggii</name>
    <dbReference type="NCBI Taxonomy" id="1926871"/>
    <lineage>
        <taxon>Bacteria</taxon>
        <taxon>Pseudomonadati</taxon>
        <taxon>Bacteroidota</taxon>
        <taxon>Sphingobacteriia</taxon>
        <taxon>Sphingobacteriales</taxon>
        <taxon>Sphingobacteriaceae</taxon>
        <taxon>Pedobacter</taxon>
    </lineage>
</organism>
<dbReference type="InterPro" id="IPR013325">
    <property type="entry name" value="RNA_pol_sigma_r2"/>
</dbReference>
<dbReference type="NCBIfam" id="TIGR02937">
    <property type="entry name" value="sigma70-ECF"/>
    <property type="match status" value="1"/>
</dbReference>
<dbReference type="Pfam" id="PF04542">
    <property type="entry name" value="Sigma70_r2"/>
    <property type="match status" value="1"/>
</dbReference>
<accession>A0A4Q9HGN6</accession>